<proteinExistence type="predicted"/>
<feature type="domain" description="BACON" evidence="2">
    <location>
        <begin position="56"/>
        <end position="108"/>
    </location>
</feature>
<evidence type="ECO:0000313" key="5">
    <source>
        <dbReference type="Proteomes" id="UP000886844"/>
    </source>
</evidence>
<dbReference type="InterPro" id="IPR013783">
    <property type="entry name" value="Ig-like_fold"/>
</dbReference>
<organism evidence="4 5">
    <name type="scientific">Candidatus Alistipes intestinigallinarum</name>
    <dbReference type="NCBI Taxonomy" id="2838440"/>
    <lineage>
        <taxon>Bacteria</taxon>
        <taxon>Pseudomonadati</taxon>
        <taxon>Bacteroidota</taxon>
        <taxon>Bacteroidia</taxon>
        <taxon>Bacteroidales</taxon>
        <taxon>Rikenellaceae</taxon>
        <taxon>Alistipes</taxon>
    </lineage>
</organism>
<keyword evidence="1" id="KW-0732">Signal</keyword>
<dbReference type="Gene3D" id="2.60.40.10">
    <property type="entry name" value="Immunoglobulins"/>
    <property type="match status" value="2"/>
</dbReference>
<sequence>MKRCLTFFMGWALLAMAGCGDETQEEVADVINLSKRSVAFASGGGSSDIGIACPSAWKASCAETWITLQPNEQTLTVTVEKNLSSEVRESTITVRSANDEKTITVRQAYVDDPVLIDTTVEDTLEFDSEGESFTFRVETNGEWNAVSSAEWLSVACSSENGTVELSAAKNNDAHRSAEVTITATRDGDTKSCVVAVEQDSRDENPYYRLLGRYGLYAENWYYGGQLLGVSGTGSFCTIEEKEYRKSVNIKDLFTDGTVIEATYDKLTEQLTIVIGSICKTQEISSSVVRYYFPMTINMNESTFYGGTLTGTYGLAYNDLTEEENCPAILLSGFHSGYTSFGLIGYQSQQYVHFSDLYYANGSMYLVRMDTDTDSSQNDVSQAAARIPVPENAVIVMNR</sequence>
<evidence type="ECO:0000259" key="3">
    <source>
        <dbReference type="Pfam" id="PF19190"/>
    </source>
</evidence>
<comment type="caution">
    <text evidence="4">The sequence shown here is derived from an EMBL/GenBank/DDBJ whole genome shotgun (WGS) entry which is preliminary data.</text>
</comment>
<feature type="domain" description="BACON" evidence="3">
    <location>
        <begin position="122"/>
        <end position="194"/>
    </location>
</feature>
<dbReference type="AlphaFoldDB" id="A0A9D1YYR4"/>
<dbReference type="Proteomes" id="UP000886844">
    <property type="component" value="Unassembled WGS sequence"/>
</dbReference>
<dbReference type="Pfam" id="PF13004">
    <property type="entry name" value="BACON"/>
    <property type="match status" value="1"/>
</dbReference>
<dbReference type="CDD" id="cd14948">
    <property type="entry name" value="BACON"/>
    <property type="match status" value="2"/>
</dbReference>
<evidence type="ECO:0000256" key="1">
    <source>
        <dbReference type="SAM" id="SignalP"/>
    </source>
</evidence>
<name>A0A9D1YYR4_9BACT</name>
<reference evidence="4" key="1">
    <citation type="journal article" date="2021" name="PeerJ">
        <title>Extensive microbial diversity within the chicken gut microbiome revealed by metagenomics and culture.</title>
        <authorList>
            <person name="Gilroy R."/>
            <person name="Ravi A."/>
            <person name="Getino M."/>
            <person name="Pursley I."/>
            <person name="Horton D.L."/>
            <person name="Alikhan N.F."/>
            <person name="Baker D."/>
            <person name="Gharbi K."/>
            <person name="Hall N."/>
            <person name="Watson M."/>
            <person name="Adriaenssens E.M."/>
            <person name="Foster-Nyarko E."/>
            <person name="Jarju S."/>
            <person name="Secka A."/>
            <person name="Antonio M."/>
            <person name="Oren A."/>
            <person name="Chaudhuri R.R."/>
            <person name="La Ragione R."/>
            <person name="Hildebrand F."/>
            <person name="Pallen M.J."/>
        </authorList>
    </citation>
    <scope>NUCLEOTIDE SEQUENCE</scope>
    <source>
        <strain evidence="4">5134</strain>
    </source>
</reference>
<feature type="chain" id="PRO_5039195697" evidence="1">
    <location>
        <begin position="18"/>
        <end position="398"/>
    </location>
</feature>
<dbReference type="EMBL" id="DXDA01000011">
    <property type="protein sequence ID" value="HIY68020.1"/>
    <property type="molecule type" value="Genomic_DNA"/>
</dbReference>
<gene>
    <name evidence="4" type="ORF">H9828_01230</name>
</gene>
<dbReference type="Pfam" id="PF19190">
    <property type="entry name" value="BACON_2"/>
    <property type="match status" value="1"/>
</dbReference>
<evidence type="ECO:0000313" key="4">
    <source>
        <dbReference type="EMBL" id="HIY68020.1"/>
    </source>
</evidence>
<evidence type="ECO:0000259" key="2">
    <source>
        <dbReference type="Pfam" id="PF13004"/>
    </source>
</evidence>
<dbReference type="PROSITE" id="PS51257">
    <property type="entry name" value="PROKAR_LIPOPROTEIN"/>
    <property type="match status" value="1"/>
</dbReference>
<feature type="signal peptide" evidence="1">
    <location>
        <begin position="1"/>
        <end position="17"/>
    </location>
</feature>
<reference evidence="4" key="2">
    <citation type="submission" date="2021-04" db="EMBL/GenBank/DDBJ databases">
        <authorList>
            <person name="Gilroy R."/>
        </authorList>
    </citation>
    <scope>NUCLEOTIDE SEQUENCE</scope>
    <source>
        <strain evidence="4">5134</strain>
    </source>
</reference>
<dbReference type="InterPro" id="IPR024361">
    <property type="entry name" value="BACON"/>
</dbReference>
<protein>
    <submittedName>
        <fullName evidence="4">BACON domain-containing protein</fullName>
    </submittedName>
</protein>
<accession>A0A9D1YYR4</accession>